<evidence type="ECO:0000313" key="2">
    <source>
        <dbReference type="EMBL" id="OIW22609.1"/>
    </source>
</evidence>
<protein>
    <recommendedName>
        <fullName evidence="4">N-acetyltransferase B complex non catalytic subunit</fullName>
    </recommendedName>
</protein>
<dbReference type="Proteomes" id="UP000182658">
    <property type="component" value="Unassembled WGS sequence"/>
</dbReference>
<evidence type="ECO:0000313" key="3">
    <source>
        <dbReference type="Proteomes" id="UP000182658"/>
    </source>
</evidence>
<dbReference type="GO" id="GO:0031416">
    <property type="term" value="C:NatB complex"/>
    <property type="evidence" value="ECO:0007669"/>
    <property type="project" value="TreeGrafter"/>
</dbReference>
<organism evidence="2 3">
    <name type="scientific">Coniochaeta ligniaria NRRL 30616</name>
    <dbReference type="NCBI Taxonomy" id="1408157"/>
    <lineage>
        <taxon>Eukaryota</taxon>
        <taxon>Fungi</taxon>
        <taxon>Dikarya</taxon>
        <taxon>Ascomycota</taxon>
        <taxon>Pezizomycotina</taxon>
        <taxon>Sordariomycetes</taxon>
        <taxon>Sordariomycetidae</taxon>
        <taxon>Coniochaetales</taxon>
        <taxon>Coniochaetaceae</taxon>
        <taxon>Coniochaeta</taxon>
    </lineage>
</organism>
<reference evidence="2 3" key="1">
    <citation type="submission" date="2016-10" db="EMBL/GenBank/DDBJ databases">
        <title>Draft genome sequence of Coniochaeta ligniaria NRRL30616, a lignocellulolytic fungus for bioabatement of inhibitors in plant biomass hydrolysates.</title>
        <authorList>
            <consortium name="DOE Joint Genome Institute"/>
            <person name="Jimenez D.J."/>
            <person name="Hector R.E."/>
            <person name="Riley R."/>
            <person name="Sun H."/>
            <person name="Grigoriev I.V."/>
            <person name="Van Elsas J.D."/>
            <person name="Nichols N.N."/>
        </authorList>
    </citation>
    <scope>NUCLEOTIDE SEQUENCE [LARGE SCALE GENOMIC DNA]</scope>
    <source>
        <strain evidence="2 3">NRRL 30616</strain>
    </source>
</reference>
<dbReference type="OrthoDB" id="1874341at2759"/>
<dbReference type="PANTHER" id="PTHR22767:SF3">
    <property type="entry name" value="N-ALPHA-ACETYLTRANSFERASE 25, NATB AUXILIARY SUBUNIT"/>
    <property type="match status" value="1"/>
</dbReference>
<dbReference type="InterPro" id="IPR019183">
    <property type="entry name" value="NAA25_NatB_aux_su"/>
</dbReference>
<dbReference type="STRING" id="1408157.A0A1J7INC5"/>
<dbReference type="PANTHER" id="PTHR22767">
    <property type="entry name" value="N-TERMINAL ACETYLTRANSFERASE-RELATED"/>
    <property type="match status" value="1"/>
</dbReference>
<accession>A0A1J7INC5</accession>
<sequence length="767" mass="84684">MKQFDQGKKYLFLQALDVFESQDKWDEAYDSCRQALCRKDEGGLPSYLGADWRVWKTFIAAASKKPNPQVAFEEVQSILQTFISTKAKVAQMYKRNIALALLETSFRIPKALLMSSADSDQLTPRLTQICLFLDQNFDRLSAFDDLKGFVTELSFEETKYFVEEMIPKLAGDSETLKGILLKVLELKFRYLLTTCPHTLSEVPSVADGQHQALPYRCRFCSNPASSPCEECLKRIISSAVATHQKISAEPKHVKAIPDLDKDPRLDLSMLIGLCLLKLSGLQQRASNLSQPPLQDISPSCLLQAVLVLDTQLRETPDDTGLRLLLVQLYILLGCASYAYQLWAPLDVKRTIQDALSPLFFDRISTLSPGLFQGSRPLLDPLRSYYTATLKDRCPIRVWDAFSSGSYTSIIDMAEYDSRLRRSCTLVMTVVEERQATRALGGKLSLDVDDDPLVAKITDDTELVNATDYGSFANLESKHSPPIQDLIRLGPAPSSARSHLALLTARLLDVVTYKPPKDYKPSKQQEVAAKEHAYNVEMLARIHHSSTTILHNKNTAGHLTSAEYSLYTATVLLSGLLSASLALPRSSSEPLPASITTSVSALKTTLATLRTELLSGPPAGSGQTDTFASLTNMHTLSAVRDAALATRHSVAFLLAWHEREVARDRSGASGCHKDVLAEMKALDGIASKALADVKGRIKLLKERLGEGGWLDRLLGWTFGTEEQEQADEIARAVAAVSGGRSGAEEWAGRVLESWIDNVKGWSNVKTEQ</sequence>
<name>A0A1J7INC5_9PEZI</name>
<keyword evidence="3" id="KW-1185">Reference proteome</keyword>
<evidence type="ECO:0000256" key="1">
    <source>
        <dbReference type="ARBA" id="ARBA00006298"/>
    </source>
</evidence>
<dbReference type="InParanoid" id="A0A1J7INC5"/>
<dbReference type="EMBL" id="KV875112">
    <property type="protein sequence ID" value="OIW22609.1"/>
    <property type="molecule type" value="Genomic_DNA"/>
</dbReference>
<comment type="similarity">
    <text evidence="1">Belongs to the MDM20/NAA25 family.</text>
</comment>
<evidence type="ECO:0008006" key="4">
    <source>
        <dbReference type="Google" id="ProtNLM"/>
    </source>
</evidence>
<gene>
    <name evidence="2" type="ORF">CONLIGDRAFT_638222</name>
</gene>
<dbReference type="Pfam" id="PF09797">
    <property type="entry name" value="NatB_MDM20"/>
    <property type="match status" value="1"/>
</dbReference>
<proteinExistence type="inferred from homology"/>
<dbReference type="AlphaFoldDB" id="A0A1J7INC5"/>